<dbReference type="PANTHER" id="PTHR30371">
    <property type="entry name" value="SEC-INDEPENDENT PROTEIN TRANSLOCASE PROTEIN TATC"/>
    <property type="match status" value="1"/>
</dbReference>
<keyword evidence="5" id="KW-0653">Protein transport</keyword>
<dbReference type="Proteomes" id="UP000199109">
    <property type="component" value="Unassembled WGS sequence"/>
</dbReference>
<dbReference type="Pfam" id="PF00902">
    <property type="entry name" value="TatC"/>
    <property type="match status" value="1"/>
</dbReference>
<dbReference type="GO" id="GO:0043953">
    <property type="term" value="P:protein transport by the Tat complex"/>
    <property type="evidence" value="ECO:0007669"/>
    <property type="project" value="UniProtKB-UniRule"/>
</dbReference>
<comment type="similarity">
    <text evidence="5">Belongs to the TatC family.</text>
</comment>
<keyword evidence="3 5" id="KW-1133">Transmembrane helix</keyword>
<dbReference type="AlphaFoldDB" id="A0A1G7IAH2"/>
<dbReference type="HAMAP" id="MF_00902">
    <property type="entry name" value="TatC"/>
    <property type="match status" value="1"/>
</dbReference>
<dbReference type="RefSeq" id="WP_091873664.1">
    <property type="nucleotide sequence ID" value="NZ_FNAO01000011.1"/>
</dbReference>
<dbReference type="OrthoDB" id="9777044at2"/>
<feature type="transmembrane region" description="Helical" evidence="5">
    <location>
        <begin position="220"/>
        <end position="239"/>
    </location>
</feature>
<evidence type="ECO:0000256" key="3">
    <source>
        <dbReference type="ARBA" id="ARBA00022989"/>
    </source>
</evidence>
<dbReference type="EMBL" id="FNAO01000011">
    <property type="protein sequence ID" value="SDF09711.1"/>
    <property type="molecule type" value="Genomic_DNA"/>
</dbReference>
<evidence type="ECO:0000256" key="4">
    <source>
        <dbReference type="ARBA" id="ARBA00023136"/>
    </source>
</evidence>
<keyword evidence="5" id="KW-0811">Translocation</keyword>
<dbReference type="GO" id="GO:0033281">
    <property type="term" value="C:TAT protein transport complex"/>
    <property type="evidence" value="ECO:0007669"/>
    <property type="project" value="UniProtKB-UniRule"/>
</dbReference>
<dbReference type="InterPro" id="IPR002033">
    <property type="entry name" value="TatC"/>
</dbReference>
<dbReference type="NCBIfam" id="TIGR00945">
    <property type="entry name" value="tatC"/>
    <property type="match status" value="1"/>
</dbReference>
<keyword evidence="2 5" id="KW-0812">Transmembrane</keyword>
<dbReference type="PRINTS" id="PR01840">
    <property type="entry name" value="TATCFAMILY"/>
</dbReference>
<dbReference type="PANTHER" id="PTHR30371:SF0">
    <property type="entry name" value="SEC-INDEPENDENT PROTEIN TRANSLOCASE PROTEIN TATC, CHLOROPLASTIC-RELATED"/>
    <property type="match status" value="1"/>
</dbReference>
<keyword evidence="5" id="KW-0813">Transport</keyword>
<protein>
    <recommendedName>
        <fullName evidence="5">Sec-independent protein translocase protein TatC</fullName>
    </recommendedName>
</protein>
<keyword evidence="4 5" id="KW-0472">Membrane</keyword>
<sequence>MAKTNTKSPDEMSFLDHLEELRWHLIRSVLAVVILATVAFVFSRFIFDVIIFGPSRMDFPTYQFFCDIATSLGFTSDFCKDELPFTIQSRTMGGQFSADIWTSIYVGFIIGFPYVLYELWKFISPGLHPKERQHSRGFIFVASMLFFMGVLFGYYIVAPLSINFLGTYQVSEIVLNEFDLSSYISTVRAAVIACGVLFELPIIIYFLTKVGIVTPEILKKYRKIAMVVVLILSAVITPPDVASQIIVAVPVLMLYQVSITISRMVLKREAKKERRAKAKSVVKK</sequence>
<keyword evidence="5" id="KW-1003">Cell membrane</keyword>
<feature type="transmembrane region" description="Helical" evidence="5">
    <location>
        <begin position="138"/>
        <end position="162"/>
    </location>
</feature>
<feature type="transmembrane region" description="Helical" evidence="5">
    <location>
        <begin position="100"/>
        <end position="117"/>
    </location>
</feature>
<dbReference type="STRING" id="641691.SAMN05421636_11175"/>
<organism evidence="6 7">
    <name type="scientific">Pricia antarctica</name>
    <dbReference type="NCBI Taxonomy" id="641691"/>
    <lineage>
        <taxon>Bacteria</taxon>
        <taxon>Pseudomonadati</taxon>
        <taxon>Bacteroidota</taxon>
        <taxon>Flavobacteriia</taxon>
        <taxon>Flavobacteriales</taxon>
        <taxon>Flavobacteriaceae</taxon>
        <taxon>Pricia</taxon>
    </lineage>
</organism>
<dbReference type="GO" id="GO:0009977">
    <property type="term" value="F:proton motive force dependent protein transmembrane transporter activity"/>
    <property type="evidence" value="ECO:0007669"/>
    <property type="project" value="TreeGrafter"/>
</dbReference>
<reference evidence="6 7" key="1">
    <citation type="submission" date="2016-10" db="EMBL/GenBank/DDBJ databases">
        <authorList>
            <person name="de Groot N.N."/>
        </authorList>
    </citation>
    <scope>NUCLEOTIDE SEQUENCE [LARGE SCALE GENOMIC DNA]</scope>
    <source>
        <strain evidence="6 7">DSM 23421</strain>
    </source>
</reference>
<evidence type="ECO:0000313" key="6">
    <source>
        <dbReference type="EMBL" id="SDF09711.1"/>
    </source>
</evidence>
<name>A0A1G7IAH2_9FLAO</name>
<comment type="function">
    <text evidence="5">Part of the twin-arginine translocation (Tat) system that transports large folded proteins containing a characteristic twin-arginine motif in their signal peptide across membranes.</text>
</comment>
<dbReference type="GO" id="GO:0065002">
    <property type="term" value="P:intracellular protein transmembrane transport"/>
    <property type="evidence" value="ECO:0007669"/>
    <property type="project" value="TreeGrafter"/>
</dbReference>
<comment type="subcellular location">
    <subcellularLocation>
        <location evidence="5">Cell membrane</location>
        <topology evidence="5">Multi-pass membrane protein</topology>
    </subcellularLocation>
    <subcellularLocation>
        <location evidence="1">Membrane</location>
        <topology evidence="1">Multi-pass membrane protein</topology>
    </subcellularLocation>
</comment>
<accession>A0A1G7IAH2</accession>
<evidence type="ECO:0000313" key="7">
    <source>
        <dbReference type="Proteomes" id="UP000199109"/>
    </source>
</evidence>
<feature type="transmembrane region" description="Helical" evidence="5">
    <location>
        <begin position="182"/>
        <end position="208"/>
    </location>
</feature>
<evidence type="ECO:0000256" key="5">
    <source>
        <dbReference type="HAMAP-Rule" id="MF_00902"/>
    </source>
</evidence>
<evidence type="ECO:0000256" key="2">
    <source>
        <dbReference type="ARBA" id="ARBA00022692"/>
    </source>
</evidence>
<gene>
    <name evidence="5" type="primary">tatC</name>
    <name evidence="6" type="ORF">SAMN05421636_11175</name>
</gene>
<comment type="subunit">
    <text evidence="5">Forms a complex with TatA.</text>
</comment>
<proteinExistence type="inferred from homology"/>
<feature type="transmembrane region" description="Helical" evidence="5">
    <location>
        <begin position="245"/>
        <end position="266"/>
    </location>
</feature>
<keyword evidence="7" id="KW-1185">Reference proteome</keyword>
<feature type="transmembrane region" description="Helical" evidence="5">
    <location>
        <begin position="29"/>
        <end position="52"/>
    </location>
</feature>
<evidence type="ECO:0000256" key="1">
    <source>
        <dbReference type="ARBA" id="ARBA00004141"/>
    </source>
</evidence>